<dbReference type="Gene3D" id="2.115.10.20">
    <property type="entry name" value="Glycosyl hydrolase domain, family 43"/>
    <property type="match status" value="1"/>
</dbReference>
<dbReference type="PANTHER" id="PTHR43301:SF3">
    <property type="entry name" value="ARABINAN ENDO-1,5-ALPHA-L-ARABINOSIDASE A-RELATED"/>
    <property type="match status" value="1"/>
</dbReference>
<accession>B8LUY7</accession>
<dbReference type="InterPro" id="IPR046780">
    <property type="entry name" value="aBig_2"/>
</dbReference>
<dbReference type="PANTHER" id="PTHR43301">
    <property type="entry name" value="ARABINAN ENDO-1,5-ALPHA-L-ARABINOSIDASE"/>
    <property type="match status" value="1"/>
</dbReference>
<gene>
    <name evidence="3" type="ORF">TSTA_060990</name>
</gene>
<name>B8LUY7_TALSN</name>
<dbReference type="Proteomes" id="UP000001745">
    <property type="component" value="Unassembled WGS sequence"/>
</dbReference>
<dbReference type="InterPro" id="IPR050727">
    <property type="entry name" value="GH43_arabinanases"/>
</dbReference>
<dbReference type="SUPFAM" id="SSF75005">
    <property type="entry name" value="Arabinanase/levansucrase/invertase"/>
    <property type="match status" value="1"/>
</dbReference>
<dbReference type="VEuPathDB" id="FungiDB:TSTA_060990"/>
<reference evidence="4" key="1">
    <citation type="journal article" date="2015" name="Genome Announc.">
        <title>Genome sequence of the AIDS-associated pathogen Penicillium marneffei (ATCC18224) and its near taxonomic relative Talaromyces stipitatus (ATCC10500).</title>
        <authorList>
            <person name="Nierman W.C."/>
            <person name="Fedorova-Abrams N.D."/>
            <person name="Andrianopoulos A."/>
        </authorList>
    </citation>
    <scope>NUCLEOTIDE SEQUENCE [LARGE SCALE GENOMIC DNA]</scope>
    <source>
        <strain evidence="4">ATCC 10500 / CBS 375.48 / QM 6759 / NRRL 1006</strain>
    </source>
</reference>
<feature type="domain" description="Atrophied bacterial Ig" evidence="2">
    <location>
        <begin position="26"/>
        <end position="93"/>
    </location>
</feature>
<protein>
    <submittedName>
        <fullName evidence="3">Arabinosidase, putative</fullName>
    </submittedName>
</protein>
<sequence length="551" mass="61061">MDANMVSVKDSAELSAQQALAKITIPNQDDIRGFITLPTAIKEGSETFKITWTSSNPGIVSDKPNGQTAAGVVQRPPPGAEPAQITLTASIENTLPYPSQKKNTTKIINREFHLTIQPSVQLAPFSRYGMVNFALSNCDRGQQIYMAYSIGNDPTRWKAANNGHVVLTSTKGMHAVRDPSLVRSLEGDKFYLLATDLNVDGTEHGWRGWDWAQSGASRYIEIWESRDLRTWSEQRHVLVGPPEASMVFAPEAIWDPEIGAYVVFWTSSMYPADTYFTEDVEDPKRRYPLTRNQTLYATTRDFVTFSPAKIMSGRENHGTLDACMVLEEETGYYHRFVCDRISTGVGVTRYAGPYPADDIYQERSKRVLAPEKDWELVASCITHKLMKTAYAEAPLAFRGNPGDSRGGYYFFSDQIWAESPAGKPLEEQLHPYWTEDLSLGQWMALEWTQKPEYDGCRGVMRHGTIVNLTCAEHAALRGVELVSLSVQQTSHEGFTGAVKEGFDAPDLMVTAVYSDGSTDVLGKGYGGYVLSDLGTCSSTSGKPLLDVDCGK</sequence>
<dbReference type="EMBL" id="EQ962652">
    <property type="protein sequence ID" value="EED22608.1"/>
    <property type="molecule type" value="Genomic_DNA"/>
</dbReference>
<proteinExistence type="predicted"/>
<evidence type="ECO:0000256" key="1">
    <source>
        <dbReference type="ARBA" id="ARBA00022729"/>
    </source>
</evidence>
<organism evidence="3 4">
    <name type="scientific">Talaromyces stipitatus (strain ATCC 10500 / CBS 375.48 / QM 6759 / NRRL 1006)</name>
    <name type="common">Penicillium stipitatum</name>
    <dbReference type="NCBI Taxonomy" id="441959"/>
    <lineage>
        <taxon>Eukaryota</taxon>
        <taxon>Fungi</taxon>
        <taxon>Dikarya</taxon>
        <taxon>Ascomycota</taxon>
        <taxon>Pezizomycotina</taxon>
        <taxon>Eurotiomycetes</taxon>
        <taxon>Eurotiomycetidae</taxon>
        <taxon>Eurotiales</taxon>
        <taxon>Trichocomaceae</taxon>
        <taxon>Talaromyces</taxon>
        <taxon>Talaromyces sect. Talaromyces</taxon>
    </lineage>
</organism>
<keyword evidence="4" id="KW-1185">Reference proteome</keyword>
<dbReference type="eggNOG" id="ENOG502RYYQ">
    <property type="taxonomic scope" value="Eukaryota"/>
</dbReference>
<dbReference type="OrthoDB" id="19657at2759"/>
<dbReference type="Pfam" id="PF20578">
    <property type="entry name" value="aBig_2"/>
    <property type="match status" value="1"/>
</dbReference>
<dbReference type="AlphaFoldDB" id="B8LUY7"/>
<dbReference type="RefSeq" id="XP_002339995.1">
    <property type="nucleotide sequence ID" value="XM_002339954.1"/>
</dbReference>
<evidence type="ECO:0000313" key="3">
    <source>
        <dbReference type="EMBL" id="EED22608.1"/>
    </source>
</evidence>
<dbReference type="HOGENOM" id="CLU_010779_4_0_1"/>
<evidence type="ECO:0000259" key="2">
    <source>
        <dbReference type="Pfam" id="PF20578"/>
    </source>
</evidence>
<dbReference type="PhylomeDB" id="B8LUY7"/>
<dbReference type="OMA" id="AIWDPEI"/>
<keyword evidence="1" id="KW-0732">Signal</keyword>
<dbReference type="InParanoid" id="B8LUY7"/>
<dbReference type="STRING" id="441959.B8LUY7"/>
<dbReference type="CDD" id="cd08983">
    <property type="entry name" value="GH43_Bt3655-like"/>
    <property type="match status" value="1"/>
</dbReference>
<dbReference type="InterPro" id="IPR023296">
    <property type="entry name" value="Glyco_hydro_beta-prop_sf"/>
</dbReference>
<evidence type="ECO:0000313" key="4">
    <source>
        <dbReference type="Proteomes" id="UP000001745"/>
    </source>
</evidence>
<dbReference type="GeneID" id="8101365"/>